<accession>A0ABP0T2M2</accession>
<dbReference type="Proteomes" id="UP001642485">
    <property type="component" value="Chromosome"/>
</dbReference>
<evidence type="ECO:0000313" key="1">
    <source>
        <dbReference type="EMBL" id="CAK9119646.1"/>
    </source>
</evidence>
<keyword evidence="2" id="KW-1185">Reference proteome</keyword>
<evidence type="ECO:0000313" key="2">
    <source>
        <dbReference type="Proteomes" id="UP001642485"/>
    </source>
</evidence>
<sequence length="41" mass="4538">MKFAVKGYNVIATVGSSHKVNLEKALENQQKHEAGFSHIPE</sequence>
<reference evidence="1 2" key="1">
    <citation type="submission" date="2024-02" db="EMBL/GenBank/DDBJ databases">
        <authorList>
            <person name="Nijsse B."/>
            <person name="Sprong H."/>
        </authorList>
    </citation>
    <scope>NUCLEOTIDE SEQUENCE [LARGE SCALE GENOMIC DNA]</scope>
    <source>
        <strain evidence="1">OB144</strain>
    </source>
</reference>
<proteinExistence type="predicted"/>
<name>A0ABP0T2M2_RICHE</name>
<dbReference type="EMBL" id="OZ018776">
    <property type="protein sequence ID" value="CAK9119646.1"/>
    <property type="molecule type" value="Genomic_DNA"/>
</dbReference>
<gene>
    <name evidence="1" type="ORF">OB144RH_00650</name>
</gene>
<protein>
    <submittedName>
        <fullName evidence="1">Uncharacterized protein</fullName>
    </submittedName>
</protein>
<organism evidence="1 2">
    <name type="scientific">Rickettsia helvetica</name>
    <dbReference type="NCBI Taxonomy" id="35789"/>
    <lineage>
        <taxon>Bacteria</taxon>
        <taxon>Pseudomonadati</taxon>
        <taxon>Pseudomonadota</taxon>
        <taxon>Alphaproteobacteria</taxon>
        <taxon>Rickettsiales</taxon>
        <taxon>Rickettsiaceae</taxon>
        <taxon>Rickettsieae</taxon>
        <taxon>Rickettsia</taxon>
        <taxon>spotted fever group</taxon>
    </lineage>
</organism>